<protein>
    <recommendedName>
        <fullName evidence="10">G1/S-specific cyclin-D2-like</fullName>
    </recommendedName>
</protein>
<keyword evidence="3" id="KW-0131">Cell cycle</keyword>
<dbReference type="SMART" id="SM00385">
    <property type="entry name" value="CYCLIN"/>
    <property type="match status" value="2"/>
</dbReference>
<feature type="domain" description="Cyclin-like" evidence="6">
    <location>
        <begin position="183"/>
        <end position="267"/>
    </location>
</feature>
<dbReference type="SUPFAM" id="SSF47954">
    <property type="entry name" value="Cyclin-like"/>
    <property type="match status" value="2"/>
</dbReference>
<evidence type="ECO:0008006" key="10">
    <source>
        <dbReference type="Google" id="ProtNLM"/>
    </source>
</evidence>
<evidence type="ECO:0000256" key="4">
    <source>
        <dbReference type="RuleBase" id="RU000383"/>
    </source>
</evidence>
<dbReference type="InterPro" id="IPR036915">
    <property type="entry name" value="Cyclin-like_sf"/>
</dbReference>
<accession>A0AAV7X975</accession>
<evidence type="ECO:0000313" key="8">
    <source>
        <dbReference type="EMBL" id="KAJ1521164.1"/>
    </source>
</evidence>
<evidence type="ECO:0000313" key="9">
    <source>
        <dbReference type="Proteomes" id="UP001075354"/>
    </source>
</evidence>
<feature type="domain" description="Cyclin-like" evidence="6">
    <location>
        <begin position="86"/>
        <end position="170"/>
    </location>
</feature>
<dbReference type="InterPro" id="IPR048258">
    <property type="entry name" value="Cyclins_cyclin-box"/>
</dbReference>
<evidence type="ECO:0000256" key="1">
    <source>
        <dbReference type="ARBA" id="ARBA00022618"/>
    </source>
</evidence>
<dbReference type="InterPro" id="IPR004367">
    <property type="entry name" value="Cyclin_C-dom"/>
</dbReference>
<reference evidence="8" key="1">
    <citation type="submission" date="2022-12" db="EMBL/GenBank/DDBJ databases">
        <title>Chromosome-level genome assembly of the bean flower thrips Megalurothrips usitatus.</title>
        <authorList>
            <person name="Ma L."/>
            <person name="Liu Q."/>
            <person name="Li H."/>
            <person name="Cai W."/>
        </authorList>
    </citation>
    <scope>NUCLEOTIDE SEQUENCE</scope>
    <source>
        <strain evidence="8">Cailab_2022a</strain>
    </source>
</reference>
<dbReference type="PANTHER" id="PTHR10177">
    <property type="entry name" value="CYCLINS"/>
    <property type="match status" value="1"/>
</dbReference>
<dbReference type="GO" id="GO:0000278">
    <property type="term" value="P:mitotic cell cycle"/>
    <property type="evidence" value="ECO:0007669"/>
    <property type="project" value="UniProtKB-ARBA"/>
</dbReference>
<evidence type="ECO:0000256" key="5">
    <source>
        <dbReference type="SAM" id="MobiDB-lite"/>
    </source>
</evidence>
<feature type="region of interest" description="Disordered" evidence="5">
    <location>
        <begin position="13"/>
        <end position="35"/>
    </location>
</feature>
<dbReference type="Gene3D" id="1.10.472.10">
    <property type="entry name" value="Cyclin-like"/>
    <property type="match status" value="2"/>
</dbReference>
<evidence type="ECO:0000256" key="2">
    <source>
        <dbReference type="ARBA" id="ARBA00023127"/>
    </source>
</evidence>
<dbReference type="AlphaFoldDB" id="A0AAV7X975"/>
<name>A0AAV7X975_9NEOP</name>
<keyword evidence="1" id="KW-0132">Cell division</keyword>
<keyword evidence="2 4" id="KW-0195">Cyclin</keyword>
<evidence type="ECO:0000259" key="7">
    <source>
        <dbReference type="SMART" id="SM01332"/>
    </source>
</evidence>
<dbReference type="Proteomes" id="UP001075354">
    <property type="component" value="Chromosome 13"/>
</dbReference>
<dbReference type="GO" id="GO:0051301">
    <property type="term" value="P:cell division"/>
    <property type="evidence" value="ECO:0007669"/>
    <property type="project" value="UniProtKB-KW"/>
</dbReference>
<dbReference type="Pfam" id="PF02984">
    <property type="entry name" value="Cyclin_C"/>
    <property type="match status" value="1"/>
</dbReference>
<dbReference type="FunFam" id="1.10.472.10:FF:000003">
    <property type="entry name" value="G1/S-specific cyclin-D2"/>
    <property type="match status" value="1"/>
</dbReference>
<comment type="similarity">
    <text evidence="4">Belongs to the cyclin family.</text>
</comment>
<dbReference type="InterPro" id="IPR013763">
    <property type="entry name" value="Cyclin-like_dom"/>
</dbReference>
<dbReference type="SMART" id="SM01332">
    <property type="entry name" value="Cyclin_C"/>
    <property type="match status" value="1"/>
</dbReference>
<dbReference type="InterPro" id="IPR006671">
    <property type="entry name" value="Cyclin_N"/>
</dbReference>
<evidence type="ECO:0000259" key="6">
    <source>
        <dbReference type="SMART" id="SM00385"/>
    </source>
</evidence>
<feature type="compositionally biased region" description="Low complexity" evidence="5">
    <location>
        <begin position="26"/>
        <end position="35"/>
    </location>
</feature>
<proteinExistence type="inferred from homology"/>
<organism evidence="8 9">
    <name type="scientific">Megalurothrips usitatus</name>
    <name type="common">bean blossom thrips</name>
    <dbReference type="NCBI Taxonomy" id="439358"/>
    <lineage>
        <taxon>Eukaryota</taxon>
        <taxon>Metazoa</taxon>
        <taxon>Ecdysozoa</taxon>
        <taxon>Arthropoda</taxon>
        <taxon>Hexapoda</taxon>
        <taxon>Insecta</taxon>
        <taxon>Pterygota</taxon>
        <taxon>Neoptera</taxon>
        <taxon>Paraneoptera</taxon>
        <taxon>Thysanoptera</taxon>
        <taxon>Terebrantia</taxon>
        <taxon>Thripoidea</taxon>
        <taxon>Thripidae</taxon>
        <taxon>Megalurothrips</taxon>
    </lineage>
</organism>
<feature type="domain" description="Cyclin C-terminal" evidence="7">
    <location>
        <begin position="179"/>
        <end position="312"/>
    </location>
</feature>
<dbReference type="PROSITE" id="PS00292">
    <property type="entry name" value="CYCLINS"/>
    <property type="match status" value="1"/>
</dbReference>
<dbReference type="EMBL" id="JAPTSV010000013">
    <property type="protein sequence ID" value="KAJ1521164.1"/>
    <property type="molecule type" value="Genomic_DNA"/>
</dbReference>
<comment type="caution">
    <text evidence="8">The sequence shown here is derived from an EMBL/GenBank/DDBJ whole genome shotgun (WGS) entry which is preliminary data.</text>
</comment>
<dbReference type="InterPro" id="IPR039361">
    <property type="entry name" value="Cyclin"/>
</dbReference>
<dbReference type="CDD" id="cd20516">
    <property type="entry name" value="CYCLIN_CCND_rpt2"/>
    <property type="match status" value="1"/>
</dbReference>
<sequence length="352" mass="37790">MDLLCAEELGSERLGVDDDGVPGDEAAPASPAPAAGLTAQRDAVIFEDLRVLHNLLDLEPVYVPPCNYFVVVQKDVQPYMRKVVSTWMLEVCEEQQCEDQVFPLAVNFLDRFLCACAISRRQLQLSAAVCLLLASKIRQCHALGVDLLCFYSDHSILPDELRRWELLVLSKLQWNVTAVTGFDYVDHVLERLPWTRRDATVRRHAHTLVALCYTEPELIQTAPSLMATASICAAVRGLNLPWACSAVAAACQLTRVTLAAAERVVLHIEELVANEAAALVGPGHGLGGASATPASPSAATPANPSVAAMPQTCAQAAAAAASCSYASLGKMMMCPGPDDTPDTPTDVTDVHF</sequence>
<keyword evidence="9" id="KW-1185">Reference proteome</keyword>
<gene>
    <name evidence="8" type="ORF">ONE63_002859</name>
</gene>
<evidence type="ECO:0000256" key="3">
    <source>
        <dbReference type="ARBA" id="ARBA00023306"/>
    </source>
</evidence>
<dbReference type="Pfam" id="PF00134">
    <property type="entry name" value="Cyclin_N"/>
    <property type="match status" value="1"/>
</dbReference>